<evidence type="ECO:0000256" key="1">
    <source>
        <dbReference type="SAM" id="Phobius"/>
    </source>
</evidence>
<name>A0A1G7B4D8_9BACT</name>
<dbReference type="OrthoDB" id="5402011at2"/>
<organism evidence="2 3">
    <name type="scientific">Desulfuromonas thiophila</name>
    <dbReference type="NCBI Taxonomy" id="57664"/>
    <lineage>
        <taxon>Bacteria</taxon>
        <taxon>Pseudomonadati</taxon>
        <taxon>Thermodesulfobacteriota</taxon>
        <taxon>Desulfuromonadia</taxon>
        <taxon>Desulfuromonadales</taxon>
        <taxon>Desulfuromonadaceae</taxon>
        <taxon>Desulfuromonas</taxon>
    </lineage>
</organism>
<evidence type="ECO:0000313" key="3">
    <source>
        <dbReference type="Proteomes" id="UP000243205"/>
    </source>
</evidence>
<reference evidence="3" key="1">
    <citation type="submission" date="2016-10" db="EMBL/GenBank/DDBJ databases">
        <authorList>
            <person name="Varghese N."/>
            <person name="Submissions S."/>
        </authorList>
    </citation>
    <scope>NUCLEOTIDE SEQUENCE [LARGE SCALE GENOMIC DNA]</scope>
    <source>
        <strain evidence="3">DSM 8987</strain>
    </source>
</reference>
<feature type="transmembrane region" description="Helical" evidence="1">
    <location>
        <begin position="93"/>
        <end position="113"/>
    </location>
</feature>
<proteinExistence type="predicted"/>
<dbReference type="STRING" id="57664.SAMN05661003_10556"/>
<keyword evidence="1" id="KW-0812">Transmembrane</keyword>
<protein>
    <submittedName>
        <fullName evidence="2">Positive regulator of sigma(E), RseC/MucC</fullName>
    </submittedName>
</protein>
<dbReference type="AlphaFoldDB" id="A0A1G7B4D8"/>
<feature type="transmembrane region" description="Helical" evidence="1">
    <location>
        <begin position="119"/>
        <end position="141"/>
    </location>
</feature>
<dbReference type="Proteomes" id="UP000243205">
    <property type="component" value="Unassembled WGS sequence"/>
</dbReference>
<keyword evidence="3" id="KW-1185">Reference proteome</keyword>
<dbReference type="Pfam" id="PF04246">
    <property type="entry name" value="RseC_MucC"/>
    <property type="match status" value="1"/>
</dbReference>
<dbReference type="EMBL" id="FNAQ01000005">
    <property type="protein sequence ID" value="SDE21812.1"/>
    <property type="molecule type" value="Genomic_DNA"/>
</dbReference>
<keyword evidence="1" id="KW-0472">Membrane</keyword>
<dbReference type="RefSeq" id="WP_092077606.1">
    <property type="nucleotide sequence ID" value="NZ_FNAQ01000005.1"/>
</dbReference>
<evidence type="ECO:0000313" key="2">
    <source>
        <dbReference type="EMBL" id="SDE21812.1"/>
    </source>
</evidence>
<gene>
    <name evidence="2" type="ORF">SAMN05661003_10556</name>
</gene>
<accession>A0A1G7B4D8</accession>
<sequence>MKSVLTTYWQQLLHPQKILSETGTVIELRPKRLALVACAGGGCSGCGAAGNCCQGGGDGQRRLLADNLPQARVGDRVRLEIETSAGLLDSSNLLYIVAFIMLALGLALGYGIASLLPVGVPAALLALLIGTTFLVGTFGVFRFGRQAVVQTALARIVEIIEITPETSSRQDG</sequence>
<keyword evidence="1" id="KW-1133">Transmembrane helix</keyword>